<protein>
    <submittedName>
        <fullName evidence="2">Uncharacterized protein</fullName>
    </submittedName>
</protein>
<gene>
    <name evidence="2" type="ORF">EAE32_05560</name>
</gene>
<name>A0A3L9L6K7_9MICC</name>
<dbReference type="RefSeq" id="WP_121864414.1">
    <property type="nucleotide sequence ID" value="NZ_RDEX01000001.1"/>
</dbReference>
<organism evidence="2 3">
    <name type="scientific">Kocuria tytonicola</name>
    <dbReference type="NCBI Taxonomy" id="2055946"/>
    <lineage>
        <taxon>Bacteria</taxon>
        <taxon>Bacillati</taxon>
        <taxon>Actinomycetota</taxon>
        <taxon>Actinomycetes</taxon>
        <taxon>Micrococcales</taxon>
        <taxon>Micrococcaceae</taxon>
        <taxon>Kocuria</taxon>
    </lineage>
</organism>
<proteinExistence type="predicted"/>
<feature type="region of interest" description="Disordered" evidence="1">
    <location>
        <begin position="1"/>
        <end position="20"/>
    </location>
</feature>
<reference evidence="2 3" key="1">
    <citation type="submission" date="2018-10" db="EMBL/GenBank/DDBJ databases">
        <title>Kocuria tytonicola, new bacteria from the preen glands of American barn owls (Tyto furcata).</title>
        <authorList>
            <person name="Braun M.S."/>
            <person name="Wang E."/>
            <person name="Zimmermann S."/>
            <person name="Boutin S."/>
            <person name="Wagner H."/>
            <person name="Wink M."/>
        </authorList>
    </citation>
    <scope>NUCLEOTIDE SEQUENCE [LARGE SCALE GENOMIC DNA]</scope>
    <source>
        <strain evidence="2 3">473</strain>
    </source>
</reference>
<keyword evidence="3" id="KW-1185">Reference proteome</keyword>
<comment type="caution">
    <text evidence="2">The sequence shown here is derived from an EMBL/GenBank/DDBJ whole genome shotgun (WGS) entry which is preliminary data.</text>
</comment>
<dbReference type="AlphaFoldDB" id="A0A3L9L6K7"/>
<feature type="compositionally biased region" description="Polar residues" evidence="1">
    <location>
        <begin position="1"/>
        <end position="11"/>
    </location>
</feature>
<accession>A0A3L9L6K7</accession>
<evidence type="ECO:0000313" key="3">
    <source>
        <dbReference type="Proteomes" id="UP000277871"/>
    </source>
</evidence>
<dbReference type="Proteomes" id="UP000277871">
    <property type="component" value="Unassembled WGS sequence"/>
</dbReference>
<evidence type="ECO:0000313" key="2">
    <source>
        <dbReference type="EMBL" id="RLY94626.1"/>
    </source>
</evidence>
<sequence>MTRNPAVTDTRTIPGHSTRAGASVPAAASLVLARTGPGRFAVARALPGRGAGSVLAWPGGPELLVR</sequence>
<evidence type="ECO:0000256" key="1">
    <source>
        <dbReference type="SAM" id="MobiDB-lite"/>
    </source>
</evidence>
<dbReference type="EMBL" id="RDEX01000001">
    <property type="protein sequence ID" value="RLY94626.1"/>
    <property type="molecule type" value="Genomic_DNA"/>
</dbReference>